<proteinExistence type="predicted"/>
<name>X1KYJ4_9ZZZZ</name>
<gene>
    <name evidence="1" type="ORF">S06H3_08848</name>
</gene>
<dbReference type="EMBL" id="BARV01003793">
    <property type="protein sequence ID" value="GAI11793.1"/>
    <property type="molecule type" value="Genomic_DNA"/>
</dbReference>
<evidence type="ECO:0000313" key="1">
    <source>
        <dbReference type="EMBL" id="GAI11793.1"/>
    </source>
</evidence>
<dbReference type="AlphaFoldDB" id="X1KYJ4"/>
<accession>X1KYJ4</accession>
<dbReference type="CDD" id="cd22641">
    <property type="entry name" value="C24-like"/>
    <property type="match status" value="1"/>
</dbReference>
<protein>
    <recommendedName>
        <fullName evidence="2">Phage tail collar domain-containing protein</fullName>
    </recommendedName>
</protein>
<organism evidence="1">
    <name type="scientific">marine sediment metagenome</name>
    <dbReference type="NCBI Taxonomy" id="412755"/>
    <lineage>
        <taxon>unclassified sequences</taxon>
        <taxon>metagenomes</taxon>
        <taxon>ecological metagenomes</taxon>
    </lineage>
</organism>
<comment type="caution">
    <text evidence="1">The sequence shown here is derived from an EMBL/GenBank/DDBJ whole genome shotgun (WGS) entry which is preliminary data.</text>
</comment>
<reference evidence="1" key="1">
    <citation type="journal article" date="2014" name="Front. Microbiol.">
        <title>High frequency of phylogenetically diverse reductive dehalogenase-homologous genes in deep subseafloor sedimentary metagenomes.</title>
        <authorList>
            <person name="Kawai M."/>
            <person name="Futagami T."/>
            <person name="Toyoda A."/>
            <person name="Takaki Y."/>
            <person name="Nishi S."/>
            <person name="Hori S."/>
            <person name="Arai W."/>
            <person name="Tsubouchi T."/>
            <person name="Morono Y."/>
            <person name="Uchiyama I."/>
            <person name="Ito T."/>
            <person name="Fujiyama A."/>
            <person name="Inagaki F."/>
            <person name="Takami H."/>
        </authorList>
    </citation>
    <scope>NUCLEOTIDE SEQUENCE</scope>
    <source>
        <strain evidence="1">Expedition CK06-06</strain>
    </source>
</reference>
<sequence length="132" mass="13686">MPLSNPSGGTIPAGAIVMWHGTIANIPKGWVICDGTHSTPNLIAKFVQGVATAGTNPGATGGEATHVLSIPEMPSHKHQLKEYAEKEASSGTKDIVYSLADFKDSGLIGNTGGGGAHENKPPFYDIAFIMKS</sequence>
<evidence type="ECO:0008006" key="2">
    <source>
        <dbReference type="Google" id="ProtNLM"/>
    </source>
</evidence>
<dbReference type="SUPFAM" id="SSF88874">
    <property type="entry name" value="Receptor-binding domain of short tail fibre protein gp12"/>
    <property type="match status" value="1"/>
</dbReference>